<evidence type="ECO:0000313" key="3">
    <source>
        <dbReference type="Proteomes" id="UP000094444"/>
    </source>
</evidence>
<dbReference type="Proteomes" id="UP000094444">
    <property type="component" value="Unassembled WGS sequence"/>
</dbReference>
<dbReference type="OrthoDB" id="5229954at2759"/>
<name>A0A2P5HMV9_DIAHE</name>
<protein>
    <recommendedName>
        <fullName evidence="4">Ecp2 effector protein domain-containing protein</fullName>
    </recommendedName>
</protein>
<proteinExistence type="predicted"/>
<keyword evidence="3" id="KW-1185">Reference proteome</keyword>
<organism evidence="2 3">
    <name type="scientific">Diaporthe helianthi</name>
    <dbReference type="NCBI Taxonomy" id="158607"/>
    <lineage>
        <taxon>Eukaryota</taxon>
        <taxon>Fungi</taxon>
        <taxon>Dikarya</taxon>
        <taxon>Ascomycota</taxon>
        <taxon>Pezizomycotina</taxon>
        <taxon>Sordariomycetes</taxon>
        <taxon>Sordariomycetidae</taxon>
        <taxon>Diaporthales</taxon>
        <taxon>Diaporthaceae</taxon>
        <taxon>Diaporthe</taxon>
    </lineage>
</organism>
<sequence length="198" mass="21093">MTNPKFLAFPSVISCFALASPVSPAASIAHPLDPTKRVDVAPVRATDDVRLCSAVTGTGYEYGEQTNQSRVSFDCKQLANNTKALGDKQGNFSEPCNAAATEFVLFAGYGDCTMWFECPSTTDAITNFGYGDVADVLNLATNALQYSSNSNTSIMSSSALMSCQSHQMNWLVAFNGSKWAPGMGPAEKASLKRQLGMS</sequence>
<dbReference type="AlphaFoldDB" id="A0A2P5HMV9"/>
<dbReference type="InParanoid" id="A0A2P5HMV9"/>
<evidence type="ECO:0000256" key="1">
    <source>
        <dbReference type="SAM" id="SignalP"/>
    </source>
</evidence>
<feature type="chain" id="PRO_5015117794" description="Ecp2 effector protein domain-containing protein" evidence="1">
    <location>
        <begin position="20"/>
        <end position="198"/>
    </location>
</feature>
<dbReference type="EMBL" id="MAVT02001231">
    <property type="protein sequence ID" value="POS71571.1"/>
    <property type="molecule type" value="Genomic_DNA"/>
</dbReference>
<accession>A0A2P5HMV9</accession>
<reference evidence="2" key="1">
    <citation type="submission" date="2017-09" db="EMBL/GenBank/DDBJ databases">
        <title>Polyketide synthases of a Diaporthe helianthi virulent isolate.</title>
        <authorList>
            <person name="Baroncelli R."/>
        </authorList>
    </citation>
    <scope>NUCLEOTIDE SEQUENCE [LARGE SCALE GENOMIC DNA]</scope>
    <source>
        <strain evidence="2">7/96</strain>
    </source>
</reference>
<evidence type="ECO:0000313" key="2">
    <source>
        <dbReference type="EMBL" id="POS71571.1"/>
    </source>
</evidence>
<feature type="signal peptide" evidence="1">
    <location>
        <begin position="1"/>
        <end position="19"/>
    </location>
</feature>
<comment type="caution">
    <text evidence="2">The sequence shown here is derived from an EMBL/GenBank/DDBJ whole genome shotgun (WGS) entry which is preliminary data.</text>
</comment>
<keyword evidence="1" id="KW-0732">Signal</keyword>
<evidence type="ECO:0008006" key="4">
    <source>
        <dbReference type="Google" id="ProtNLM"/>
    </source>
</evidence>
<gene>
    <name evidence="2" type="ORF">DHEL01_v210032</name>
</gene>